<sequence>MSVLSHDDAKPAPQAPGAEADLAELREAVLDDWFRVTSSVTGAVQEIQATLSWRVTKPLRWARILQHRANEIGVVPAAQLAAVAVAKRLGR</sequence>
<comment type="caution">
    <text evidence="1">The sequence shown here is derived from an EMBL/GenBank/DDBJ whole genome shotgun (WGS) entry which is preliminary data.</text>
</comment>
<dbReference type="Proteomes" id="UP001501295">
    <property type="component" value="Unassembled WGS sequence"/>
</dbReference>
<gene>
    <name evidence="1" type="ORF">GCM10025780_36900</name>
</gene>
<protein>
    <recommendedName>
        <fullName evidence="3">DUF222 domain-containing protein</fullName>
    </recommendedName>
</protein>
<dbReference type="RefSeq" id="WP_345377415.1">
    <property type="nucleotide sequence ID" value="NZ_BAABLM010000012.1"/>
</dbReference>
<organism evidence="1 2">
    <name type="scientific">Frondihabitans cladoniiphilus</name>
    <dbReference type="NCBI Taxonomy" id="715785"/>
    <lineage>
        <taxon>Bacteria</taxon>
        <taxon>Bacillati</taxon>
        <taxon>Actinomycetota</taxon>
        <taxon>Actinomycetes</taxon>
        <taxon>Micrococcales</taxon>
        <taxon>Microbacteriaceae</taxon>
        <taxon>Frondihabitans</taxon>
    </lineage>
</organism>
<evidence type="ECO:0000313" key="2">
    <source>
        <dbReference type="Proteomes" id="UP001501295"/>
    </source>
</evidence>
<accession>A0ABP8WD75</accession>
<name>A0ABP8WD75_9MICO</name>
<evidence type="ECO:0000313" key="1">
    <source>
        <dbReference type="EMBL" id="GAA4686731.1"/>
    </source>
</evidence>
<proteinExistence type="predicted"/>
<keyword evidence="2" id="KW-1185">Reference proteome</keyword>
<dbReference type="EMBL" id="BAABLM010000012">
    <property type="protein sequence ID" value="GAA4686731.1"/>
    <property type="molecule type" value="Genomic_DNA"/>
</dbReference>
<evidence type="ECO:0008006" key="3">
    <source>
        <dbReference type="Google" id="ProtNLM"/>
    </source>
</evidence>
<reference evidence="2" key="1">
    <citation type="journal article" date="2019" name="Int. J. Syst. Evol. Microbiol.">
        <title>The Global Catalogue of Microorganisms (GCM) 10K type strain sequencing project: providing services to taxonomists for standard genome sequencing and annotation.</title>
        <authorList>
            <consortium name="The Broad Institute Genomics Platform"/>
            <consortium name="The Broad Institute Genome Sequencing Center for Infectious Disease"/>
            <person name="Wu L."/>
            <person name="Ma J."/>
        </authorList>
    </citation>
    <scope>NUCLEOTIDE SEQUENCE [LARGE SCALE GENOMIC DNA]</scope>
    <source>
        <strain evidence="2">JCM 18956</strain>
    </source>
</reference>